<dbReference type="SMR" id="A0A6C1DW54"/>
<dbReference type="GO" id="GO:0043565">
    <property type="term" value="F:sequence-specific DNA binding"/>
    <property type="evidence" value="ECO:0007669"/>
    <property type="project" value="InterPro"/>
</dbReference>
<dbReference type="Pfam" id="PF00320">
    <property type="entry name" value="GATA"/>
    <property type="match status" value="1"/>
</dbReference>
<dbReference type="AlphaFoldDB" id="A0A6C1DW54"/>
<dbReference type="SMART" id="SM00401">
    <property type="entry name" value="ZnF_GATA"/>
    <property type="match status" value="1"/>
</dbReference>
<protein>
    <submittedName>
        <fullName evidence="6">GATA-DNA binding protein</fullName>
    </submittedName>
</protein>
<feature type="domain" description="GATA-type" evidence="5">
    <location>
        <begin position="66"/>
        <end position="103"/>
    </location>
</feature>
<proteinExistence type="predicted"/>
<dbReference type="SUPFAM" id="SSF57716">
    <property type="entry name" value="Glucocorticoid receptor-like (DNA-binding domain)"/>
    <property type="match status" value="1"/>
</dbReference>
<dbReference type="InterPro" id="IPR051140">
    <property type="entry name" value="GATA_TF"/>
</dbReference>
<organism evidence="6 7">
    <name type="scientific">Saccharomyces pastorianus</name>
    <name type="common">Lager yeast</name>
    <name type="synonym">Saccharomyces cerevisiae x Saccharomyces eubayanus</name>
    <dbReference type="NCBI Taxonomy" id="27292"/>
    <lineage>
        <taxon>Eukaryota</taxon>
        <taxon>Fungi</taxon>
        <taxon>Dikarya</taxon>
        <taxon>Ascomycota</taxon>
        <taxon>Saccharomycotina</taxon>
        <taxon>Saccharomycetes</taxon>
        <taxon>Saccharomycetales</taxon>
        <taxon>Saccharomycetaceae</taxon>
        <taxon>Saccharomyces</taxon>
    </lineage>
</organism>
<dbReference type="InterPro" id="IPR013088">
    <property type="entry name" value="Znf_NHR/GATA"/>
</dbReference>
<dbReference type="PROSITE" id="PS50114">
    <property type="entry name" value="GATA_ZN_FINGER_2"/>
    <property type="match status" value="1"/>
</dbReference>
<evidence type="ECO:0000313" key="7">
    <source>
        <dbReference type="Proteomes" id="UP000501346"/>
    </source>
</evidence>
<evidence type="ECO:0000256" key="1">
    <source>
        <dbReference type="ARBA" id="ARBA00022723"/>
    </source>
</evidence>
<evidence type="ECO:0000256" key="4">
    <source>
        <dbReference type="PROSITE-ProRule" id="PRU00094"/>
    </source>
</evidence>
<keyword evidence="2 4" id="KW-0863">Zinc-finger</keyword>
<sequence length="141" mass="16011">MNIKTLCHPEYKRISVESLLNPVEETIDCEKPHSQTKINTAKPISASLYVTTNNTAVVQHNVQKRKGVTRRCPQCAVIKTSPQWREGPDGEVTLCNACGLFYRKIFLVFGKDLAKRYFNEIKGVSVKRKVPKSLYGVTRTR</sequence>
<dbReference type="Proteomes" id="UP000501346">
    <property type="component" value="Chromosome ScXII"/>
</dbReference>
<dbReference type="OrthoDB" id="2162994at2759"/>
<dbReference type="Gene3D" id="3.30.50.10">
    <property type="entry name" value="Erythroid Transcription Factor GATA-1, subunit A"/>
    <property type="match status" value="1"/>
</dbReference>
<evidence type="ECO:0000313" key="6">
    <source>
        <dbReference type="EMBL" id="QID80991.1"/>
    </source>
</evidence>
<evidence type="ECO:0000256" key="3">
    <source>
        <dbReference type="ARBA" id="ARBA00022833"/>
    </source>
</evidence>
<keyword evidence="3" id="KW-0862">Zinc</keyword>
<dbReference type="GO" id="GO:0008270">
    <property type="term" value="F:zinc ion binding"/>
    <property type="evidence" value="ECO:0007669"/>
    <property type="project" value="UniProtKB-KW"/>
</dbReference>
<reference evidence="6 7" key="1">
    <citation type="journal article" date="2019" name="BMC Genomics">
        <title>Chromosome level assembly and comparative genome analysis confirm lager-brewing yeasts originated from a single hybridization.</title>
        <authorList>
            <person name="Salazar A.N."/>
            <person name="Gorter de Vries A.R."/>
            <person name="van den Broek M."/>
            <person name="Brouwers N."/>
            <person name="de la Torre Cortes P."/>
            <person name="Kuijpers N.G.A."/>
            <person name="Daran J.G."/>
            <person name="Abeel T."/>
        </authorList>
    </citation>
    <scope>NUCLEOTIDE SEQUENCE [LARGE SCALE GENOMIC DNA]</scope>
    <source>
        <strain evidence="6 7">CBS 1483</strain>
    </source>
</reference>
<dbReference type="PANTHER" id="PTHR45658">
    <property type="entry name" value="GATA TRANSCRIPTION FACTOR"/>
    <property type="match status" value="1"/>
</dbReference>
<accession>A0A6C1DW54</accession>
<dbReference type="PROSITE" id="PS00344">
    <property type="entry name" value="GATA_ZN_FINGER_1"/>
    <property type="match status" value="1"/>
</dbReference>
<dbReference type="PANTHER" id="PTHR45658:SF149">
    <property type="entry name" value="PROTEIN GAT3-RELATED"/>
    <property type="match status" value="1"/>
</dbReference>
<gene>
    <name evidence="6" type="primary">GAT3</name>
    <name evidence="6" type="ORF">GRS66_003348</name>
</gene>
<dbReference type="GO" id="GO:0006355">
    <property type="term" value="P:regulation of DNA-templated transcription"/>
    <property type="evidence" value="ECO:0007669"/>
    <property type="project" value="InterPro"/>
</dbReference>
<evidence type="ECO:0000259" key="5">
    <source>
        <dbReference type="PROSITE" id="PS50114"/>
    </source>
</evidence>
<dbReference type="InterPro" id="IPR000679">
    <property type="entry name" value="Znf_GATA"/>
</dbReference>
<keyword evidence="7" id="KW-1185">Reference proteome</keyword>
<dbReference type="EMBL" id="CP048993">
    <property type="protein sequence ID" value="QID80991.1"/>
    <property type="molecule type" value="Genomic_DNA"/>
</dbReference>
<evidence type="ECO:0000256" key="2">
    <source>
        <dbReference type="ARBA" id="ARBA00022771"/>
    </source>
</evidence>
<dbReference type="CDD" id="cd00202">
    <property type="entry name" value="ZnF_GATA"/>
    <property type="match status" value="1"/>
</dbReference>
<name>A0A6C1DW54_SACPS</name>
<keyword evidence="1" id="KW-0479">Metal-binding</keyword>